<sequence>MQSRDWTILERQGAREIWQRQIEAQDGTTVTQYRGEEFTEIDGERRKVDETRHFDKQTEAMAWLNGQTG</sequence>
<dbReference type="RefSeq" id="WP_076624909.1">
    <property type="nucleotide sequence ID" value="NZ_BMEW01000034.1"/>
</dbReference>
<name>A0A1U7DAV8_9RHOB</name>
<dbReference type="KEGG" id="tpro:Ga0080559_TMP4508"/>
<proteinExistence type="predicted"/>
<evidence type="ECO:0000313" key="1">
    <source>
        <dbReference type="EMBL" id="APX25304.1"/>
    </source>
</evidence>
<dbReference type="STRING" id="1229727.Ga0080559_TMP4508"/>
<dbReference type="OrthoDB" id="8450328at2"/>
<evidence type="ECO:0000313" key="2">
    <source>
        <dbReference type="Proteomes" id="UP000186559"/>
    </source>
</evidence>
<dbReference type="EMBL" id="CP014796">
    <property type="protein sequence ID" value="APX25304.1"/>
    <property type="molecule type" value="Genomic_DNA"/>
</dbReference>
<protein>
    <submittedName>
        <fullName evidence="1">Uncharacterized protein</fullName>
    </submittedName>
</protein>
<gene>
    <name evidence="1" type="ORF">Ga0080559_TMP4508</name>
</gene>
<keyword evidence="2" id="KW-1185">Reference proteome</keyword>
<reference evidence="1 2" key="1">
    <citation type="submission" date="2016-03" db="EMBL/GenBank/DDBJ databases">
        <title>Deep-sea bacteria in the southern Pacific.</title>
        <authorList>
            <person name="Tang K."/>
        </authorList>
    </citation>
    <scope>NUCLEOTIDE SEQUENCE [LARGE SCALE GENOMIC DNA]</scope>
    <source>
        <strain evidence="1 2">JLT2016</strain>
    </source>
</reference>
<dbReference type="AlphaFoldDB" id="A0A1U7DAV8"/>
<organism evidence="1 2">
    <name type="scientific">Salipiger profundus</name>
    <dbReference type="NCBI Taxonomy" id="1229727"/>
    <lineage>
        <taxon>Bacteria</taxon>
        <taxon>Pseudomonadati</taxon>
        <taxon>Pseudomonadota</taxon>
        <taxon>Alphaproteobacteria</taxon>
        <taxon>Rhodobacterales</taxon>
        <taxon>Roseobacteraceae</taxon>
        <taxon>Salipiger</taxon>
    </lineage>
</organism>
<dbReference type="Proteomes" id="UP000186559">
    <property type="component" value="Chromosome"/>
</dbReference>
<accession>A0A1U7DAV8</accession>